<evidence type="ECO:0000313" key="1">
    <source>
        <dbReference type="EMBL" id="SEP68933.1"/>
    </source>
</evidence>
<keyword evidence="2" id="KW-1185">Reference proteome</keyword>
<protein>
    <submittedName>
        <fullName evidence="1">UPF0489 domain-containing protein</fullName>
    </submittedName>
</protein>
<accession>A0A1H8ZXE7</accession>
<dbReference type="EMBL" id="FOEN01000001">
    <property type="protein sequence ID" value="SEP68933.1"/>
    <property type="molecule type" value="Genomic_DNA"/>
</dbReference>
<dbReference type="AlphaFoldDB" id="A0A1H8ZXE7"/>
<dbReference type="Proteomes" id="UP000198833">
    <property type="component" value="Unassembled WGS sequence"/>
</dbReference>
<name>A0A1H8ZXE7_9LACT</name>
<dbReference type="OrthoDB" id="2066753at2"/>
<sequence>MVIIEEHHELVLELFRRYGLNSKITVINYDNHSDLFSPLLNLDSLKVNDNFVTEKSLKKIVYSSLRVSDYIIFLFYLGIIKKLVWVNNEKINRNFFVSLIENNDYYPYTKLSLSTKKTSDKEIIFLSSELHHLLSFRDEIICVSIDLDFFWCNDFKGESVTVEVTKEEYIDFYRNKYHTLRLSYGQRCKMEKYDGKYFLSIYEFPKKSKKKPNISIIISKLDILIQKILEERKNIDLIVICKSVISGYMDQDLANQIINYLKAKLEGEYYDID</sequence>
<dbReference type="RefSeq" id="WP_092570169.1">
    <property type="nucleotide sequence ID" value="NZ_CP149446.1"/>
</dbReference>
<dbReference type="InterPro" id="IPR024131">
    <property type="entry name" value="UPF0489"/>
</dbReference>
<proteinExistence type="predicted"/>
<organism evidence="1 2">
    <name type="scientific">Ignavigranum ruoffiae</name>
    <dbReference type="NCBI Taxonomy" id="89093"/>
    <lineage>
        <taxon>Bacteria</taxon>
        <taxon>Bacillati</taxon>
        <taxon>Bacillota</taxon>
        <taxon>Bacilli</taxon>
        <taxon>Lactobacillales</taxon>
        <taxon>Aerococcaceae</taxon>
        <taxon>Ignavigranum</taxon>
    </lineage>
</organism>
<dbReference type="STRING" id="89093.SAMN04488558_101363"/>
<gene>
    <name evidence="1" type="ORF">SAMN04488558_101363</name>
</gene>
<reference evidence="1 2" key="1">
    <citation type="submission" date="2016-10" db="EMBL/GenBank/DDBJ databases">
        <authorList>
            <person name="de Groot N.N."/>
        </authorList>
    </citation>
    <scope>NUCLEOTIDE SEQUENCE [LARGE SCALE GENOMIC DNA]</scope>
    <source>
        <strain evidence="1 2">DSM 15695</strain>
    </source>
</reference>
<dbReference type="Pfam" id="PF12640">
    <property type="entry name" value="UPF0489"/>
    <property type="match status" value="1"/>
</dbReference>
<evidence type="ECO:0000313" key="2">
    <source>
        <dbReference type="Proteomes" id="UP000198833"/>
    </source>
</evidence>